<reference evidence="2 3" key="1">
    <citation type="submission" date="2020-05" db="EMBL/GenBank/DDBJ databases">
        <title>Whole genome shotgun sequence of Streptomyces microflavus NBRC 13062.</title>
        <authorList>
            <person name="Komaki H."/>
            <person name="Tamura T."/>
        </authorList>
    </citation>
    <scope>NUCLEOTIDE SEQUENCE [LARGE SCALE GENOMIC DNA]</scope>
    <source>
        <strain evidence="2 3">NBRC 13062</strain>
    </source>
</reference>
<dbReference type="Proteomes" id="UP000498740">
    <property type="component" value="Unassembled WGS sequence"/>
</dbReference>
<evidence type="ECO:0000313" key="3">
    <source>
        <dbReference type="Proteomes" id="UP000498740"/>
    </source>
</evidence>
<name>A0A7J0D4L3_STRMI</name>
<accession>A0A7J0D4L3</accession>
<sequence length="63" mass="6095">MPPVPAPALDGSFALAVARVFVPVFAGAFVPVREAVAFAAPFGCGAGFSGSARGCARARGSGG</sequence>
<keyword evidence="1" id="KW-0812">Transmembrane</keyword>
<feature type="transmembrane region" description="Helical" evidence="1">
    <location>
        <begin position="12"/>
        <end position="32"/>
    </location>
</feature>
<evidence type="ECO:0000313" key="2">
    <source>
        <dbReference type="EMBL" id="GFN09638.1"/>
    </source>
</evidence>
<dbReference type="AlphaFoldDB" id="A0A7J0D4L3"/>
<organism evidence="2 3">
    <name type="scientific">Streptomyces microflavus</name>
    <name type="common">Streptomyces lipmanii</name>
    <dbReference type="NCBI Taxonomy" id="1919"/>
    <lineage>
        <taxon>Bacteria</taxon>
        <taxon>Bacillati</taxon>
        <taxon>Actinomycetota</taxon>
        <taxon>Actinomycetes</taxon>
        <taxon>Kitasatosporales</taxon>
        <taxon>Streptomycetaceae</taxon>
        <taxon>Streptomyces</taxon>
    </lineage>
</organism>
<proteinExistence type="predicted"/>
<protein>
    <submittedName>
        <fullName evidence="2">Uncharacterized protein</fullName>
    </submittedName>
</protein>
<gene>
    <name evidence="2" type="ORF">Smic_81940</name>
</gene>
<evidence type="ECO:0000256" key="1">
    <source>
        <dbReference type="SAM" id="Phobius"/>
    </source>
</evidence>
<keyword evidence="1" id="KW-1133">Transmembrane helix</keyword>
<dbReference type="EMBL" id="BLWD01000002">
    <property type="protein sequence ID" value="GFN09638.1"/>
    <property type="molecule type" value="Genomic_DNA"/>
</dbReference>
<comment type="caution">
    <text evidence="2">The sequence shown here is derived from an EMBL/GenBank/DDBJ whole genome shotgun (WGS) entry which is preliminary data.</text>
</comment>
<keyword evidence="1" id="KW-0472">Membrane</keyword>